<evidence type="ECO:0000313" key="3">
    <source>
        <dbReference type="Proteomes" id="UP000316612"/>
    </source>
</evidence>
<accession>A0A4Y4DJ02</accession>
<keyword evidence="3" id="KW-1185">Reference proteome</keyword>
<dbReference type="EMBL" id="BJNY01000001">
    <property type="protein sequence ID" value="GED04523.1"/>
    <property type="molecule type" value="Genomic_DNA"/>
</dbReference>
<gene>
    <name evidence="2" type="ORF">AUR04nite_00550</name>
</gene>
<evidence type="ECO:0000313" key="2">
    <source>
        <dbReference type="EMBL" id="GED04523.1"/>
    </source>
</evidence>
<proteinExistence type="predicted"/>
<reference evidence="2 3" key="1">
    <citation type="submission" date="2019-06" db="EMBL/GenBank/DDBJ databases">
        <title>Whole genome shotgun sequence of Glutamicibacter uratoxydans NBRC 15515.</title>
        <authorList>
            <person name="Hosoyama A."/>
            <person name="Uohara A."/>
            <person name="Ohji S."/>
            <person name="Ichikawa N."/>
        </authorList>
    </citation>
    <scope>NUCLEOTIDE SEQUENCE [LARGE SCALE GENOMIC DNA]</scope>
    <source>
        <strain evidence="2 3">NBRC 15515</strain>
    </source>
</reference>
<organism evidence="2 3">
    <name type="scientific">Glutamicibacter uratoxydans</name>
    <name type="common">Arthrobacter uratoxydans</name>
    <dbReference type="NCBI Taxonomy" id="43667"/>
    <lineage>
        <taxon>Bacteria</taxon>
        <taxon>Bacillati</taxon>
        <taxon>Actinomycetota</taxon>
        <taxon>Actinomycetes</taxon>
        <taxon>Micrococcales</taxon>
        <taxon>Micrococcaceae</taxon>
        <taxon>Glutamicibacter</taxon>
    </lineage>
</organism>
<dbReference type="Proteomes" id="UP000316612">
    <property type="component" value="Unassembled WGS sequence"/>
</dbReference>
<feature type="compositionally biased region" description="Low complexity" evidence="1">
    <location>
        <begin position="61"/>
        <end position="72"/>
    </location>
</feature>
<feature type="region of interest" description="Disordered" evidence="1">
    <location>
        <begin position="50"/>
        <end position="72"/>
    </location>
</feature>
<dbReference type="AlphaFoldDB" id="A0A4Y4DJ02"/>
<comment type="caution">
    <text evidence="2">The sequence shown here is derived from an EMBL/GenBank/DDBJ whole genome shotgun (WGS) entry which is preliminary data.</text>
</comment>
<evidence type="ECO:0000256" key="1">
    <source>
        <dbReference type="SAM" id="MobiDB-lite"/>
    </source>
</evidence>
<sequence>MSNVPTFVSGEPGFTVKLNDLGDVVRQLVEDKKALEMLVEVLRTELAQLKSEAPAEKAKAPARSARKTAATS</sequence>
<protein>
    <submittedName>
        <fullName evidence="2">Uncharacterized protein</fullName>
    </submittedName>
</protein>
<name>A0A4Y4DJ02_GLUUR</name>
<dbReference type="RefSeq" id="WP_141360769.1">
    <property type="nucleotide sequence ID" value="NZ_BAAAJL010000007.1"/>
</dbReference>